<gene>
    <name evidence="2" type="ORF">METZ01_LOCUS132451</name>
</gene>
<dbReference type="GO" id="GO:0003697">
    <property type="term" value="F:single-stranded DNA binding"/>
    <property type="evidence" value="ECO:0007669"/>
    <property type="project" value="InterPro"/>
</dbReference>
<name>A0A381YSX6_9ZZZZ</name>
<dbReference type="EMBL" id="UINC01018873">
    <property type="protein sequence ID" value="SVA79597.1"/>
    <property type="molecule type" value="Genomic_DNA"/>
</dbReference>
<protein>
    <recommendedName>
        <fullName evidence="3">Single-stranded DNA-binding protein</fullName>
    </recommendedName>
</protein>
<dbReference type="Pfam" id="PF00436">
    <property type="entry name" value="SSB"/>
    <property type="match status" value="1"/>
</dbReference>
<organism evidence="2">
    <name type="scientific">marine metagenome</name>
    <dbReference type="NCBI Taxonomy" id="408172"/>
    <lineage>
        <taxon>unclassified sequences</taxon>
        <taxon>metagenomes</taxon>
        <taxon>ecological metagenomes</taxon>
    </lineage>
</organism>
<dbReference type="PROSITE" id="PS50935">
    <property type="entry name" value="SSB"/>
    <property type="match status" value="1"/>
</dbReference>
<evidence type="ECO:0008006" key="3">
    <source>
        <dbReference type="Google" id="ProtNLM"/>
    </source>
</evidence>
<reference evidence="2" key="1">
    <citation type="submission" date="2018-05" db="EMBL/GenBank/DDBJ databases">
        <authorList>
            <person name="Lanie J.A."/>
            <person name="Ng W.-L."/>
            <person name="Kazmierczak K.M."/>
            <person name="Andrzejewski T.M."/>
            <person name="Davidsen T.M."/>
            <person name="Wayne K.J."/>
            <person name="Tettelin H."/>
            <person name="Glass J.I."/>
            <person name="Rusch D."/>
            <person name="Podicherti R."/>
            <person name="Tsui H.-C.T."/>
            <person name="Winkler M.E."/>
        </authorList>
    </citation>
    <scope>NUCLEOTIDE SEQUENCE</scope>
</reference>
<dbReference type="InterPro" id="IPR000424">
    <property type="entry name" value="Primosome_PriB/ssb"/>
</dbReference>
<dbReference type="Gene3D" id="2.40.50.140">
    <property type="entry name" value="Nucleic acid-binding proteins"/>
    <property type="match status" value="1"/>
</dbReference>
<keyword evidence="1" id="KW-0238">DNA-binding</keyword>
<dbReference type="AlphaFoldDB" id="A0A381YSX6"/>
<dbReference type="SUPFAM" id="SSF50249">
    <property type="entry name" value="Nucleic acid-binding proteins"/>
    <property type="match status" value="1"/>
</dbReference>
<sequence length="101" mass="11823">VNRCHFLGKLVDNLEMSIENGASVVRFTLEIEEYRRGKDREKIRSFTYLDFEAWDTAAHAIEKYAFDGCLMAVESIARNTSEPHDDQEYIIFRVTNFKILN</sequence>
<evidence type="ECO:0000313" key="2">
    <source>
        <dbReference type="EMBL" id="SVA79597.1"/>
    </source>
</evidence>
<accession>A0A381YSX6</accession>
<proteinExistence type="predicted"/>
<feature type="non-terminal residue" evidence="2">
    <location>
        <position position="1"/>
    </location>
</feature>
<evidence type="ECO:0000256" key="1">
    <source>
        <dbReference type="ARBA" id="ARBA00023125"/>
    </source>
</evidence>
<dbReference type="InterPro" id="IPR012340">
    <property type="entry name" value="NA-bd_OB-fold"/>
</dbReference>